<dbReference type="Proteomes" id="UP000315724">
    <property type="component" value="Chromosome"/>
</dbReference>
<evidence type="ECO:0000313" key="2">
    <source>
        <dbReference type="EMBL" id="QDT30817.1"/>
    </source>
</evidence>
<keyword evidence="2" id="KW-0560">Oxidoreductase</keyword>
<comment type="cofactor">
    <cofactor evidence="1">
        <name>Fe(2+)</name>
        <dbReference type="ChEBI" id="CHEBI:29033"/>
    </cofactor>
</comment>
<dbReference type="AlphaFoldDB" id="A0A517QGY8"/>
<dbReference type="Pfam" id="PF05721">
    <property type="entry name" value="PhyH"/>
    <property type="match status" value="1"/>
</dbReference>
<sequence length="279" mass="31459">MSDATRKFKMIPDQEELDQMERDLSFYPSKVTSPKILSNEQVEHFNREGYVRPIPIFDDAEIKDIRSYFDELLNRVIAEGGDSYSISSAHLKYGRVYDLLKHPKIVACVTDILGENVVGWGSHFFCKMPHDGKAVAWHQDASYWPLSPSKALTVWLAIDDADIENACMKFVSGSHHVGHLTYRPSDSGEHNVLNQTVEDPEQYGAVAYDELKAGQISLHSDLLLHGSEANNSDRRRCGLTLRYAACDVHAAMNWNEKGVLVNGQDASGHWANRERPQND</sequence>
<accession>A0A517QGY8</accession>
<dbReference type="PANTHER" id="PTHR20883:SF48">
    <property type="entry name" value="ECTOINE DIOXYGENASE"/>
    <property type="match status" value="1"/>
</dbReference>
<keyword evidence="2" id="KW-0223">Dioxygenase</keyword>
<name>A0A517QGY8_9PLAN</name>
<evidence type="ECO:0000256" key="1">
    <source>
        <dbReference type="ARBA" id="ARBA00001954"/>
    </source>
</evidence>
<dbReference type="OrthoDB" id="9814777at2"/>
<proteinExistence type="predicted"/>
<dbReference type="Gene3D" id="2.60.120.620">
    <property type="entry name" value="q2cbj1_9rhob like domain"/>
    <property type="match status" value="1"/>
</dbReference>
<dbReference type="EMBL" id="CP036267">
    <property type="protein sequence ID" value="QDT30817.1"/>
    <property type="molecule type" value="Genomic_DNA"/>
</dbReference>
<dbReference type="PANTHER" id="PTHR20883">
    <property type="entry name" value="PHYTANOYL-COA DIOXYGENASE DOMAIN CONTAINING 1"/>
    <property type="match status" value="1"/>
</dbReference>
<reference evidence="2 3" key="1">
    <citation type="submission" date="2019-02" db="EMBL/GenBank/DDBJ databases">
        <title>Deep-cultivation of Planctomycetes and their phenomic and genomic characterization uncovers novel biology.</title>
        <authorList>
            <person name="Wiegand S."/>
            <person name="Jogler M."/>
            <person name="Boedeker C."/>
            <person name="Pinto D."/>
            <person name="Vollmers J."/>
            <person name="Rivas-Marin E."/>
            <person name="Kohn T."/>
            <person name="Peeters S.H."/>
            <person name="Heuer A."/>
            <person name="Rast P."/>
            <person name="Oberbeckmann S."/>
            <person name="Bunk B."/>
            <person name="Jeske O."/>
            <person name="Meyerdierks A."/>
            <person name="Storesund J.E."/>
            <person name="Kallscheuer N."/>
            <person name="Luecker S."/>
            <person name="Lage O.M."/>
            <person name="Pohl T."/>
            <person name="Merkel B.J."/>
            <person name="Hornburger P."/>
            <person name="Mueller R.-W."/>
            <person name="Bruemmer F."/>
            <person name="Labrenz M."/>
            <person name="Spormann A.M."/>
            <person name="Op den Camp H."/>
            <person name="Overmann J."/>
            <person name="Amann R."/>
            <person name="Jetten M.S.M."/>
            <person name="Mascher T."/>
            <person name="Medema M.H."/>
            <person name="Devos D.P."/>
            <person name="Kaster A.-K."/>
            <person name="Ovreas L."/>
            <person name="Rohde M."/>
            <person name="Galperin M.Y."/>
            <person name="Jogler C."/>
        </authorList>
    </citation>
    <scope>NUCLEOTIDE SEQUENCE [LARGE SCALE GENOMIC DNA]</scope>
    <source>
        <strain evidence="2 3">Mal48</strain>
    </source>
</reference>
<protein>
    <submittedName>
        <fullName evidence="2">Phytanoyl-CoA dioxygenase (PhyH)</fullName>
    </submittedName>
</protein>
<dbReference type="GO" id="GO:0005506">
    <property type="term" value="F:iron ion binding"/>
    <property type="evidence" value="ECO:0007669"/>
    <property type="project" value="UniProtKB-ARBA"/>
</dbReference>
<gene>
    <name evidence="2" type="ORF">Mal48_00440</name>
</gene>
<dbReference type="GO" id="GO:0016706">
    <property type="term" value="F:2-oxoglutarate-dependent dioxygenase activity"/>
    <property type="evidence" value="ECO:0007669"/>
    <property type="project" value="UniProtKB-ARBA"/>
</dbReference>
<dbReference type="RefSeq" id="WP_145195016.1">
    <property type="nucleotide sequence ID" value="NZ_CP036267.1"/>
</dbReference>
<organism evidence="2 3">
    <name type="scientific">Thalassoglobus polymorphus</name>
    <dbReference type="NCBI Taxonomy" id="2527994"/>
    <lineage>
        <taxon>Bacteria</taxon>
        <taxon>Pseudomonadati</taxon>
        <taxon>Planctomycetota</taxon>
        <taxon>Planctomycetia</taxon>
        <taxon>Planctomycetales</taxon>
        <taxon>Planctomycetaceae</taxon>
        <taxon>Thalassoglobus</taxon>
    </lineage>
</organism>
<evidence type="ECO:0000313" key="3">
    <source>
        <dbReference type="Proteomes" id="UP000315724"/>
    </source>
</evidence>
<keyword evidence="3" id="KW-1185">Reference proteome</keyword>
<dbReference type="SUPFAM" id="SSF51197">
    <property type="entry name" value="Clavaminate synthase-like"/>
    <property type="match status" value="1"/>
</dbReference>
<dbReference type="InterPro" id="IPR008775">
    <property type="entry name" value="Phytyl_CoA_dOase-like"/>
</dbReference>
<dbReference type="KEGG" id="tpol:Mal48_00440"/>